<evidence type="ECO:0000256" key="1">
    <source>
        <dbReference type="ARBA" id="ARBA00004141"/>
    </source>
</evidence>
<name>A0ABR0SLN2_9HYPO</name>
<dbReference type="PANTHER" id="PTHR33048">
    <property type="entry name" value="PTH11-LIKE INTEGRAL MEMBRANE PROTEIN (AFU_ORTHOLOGUE AFUA_5G11245)"/>
    <property type="match status" value="1"/>
</dbReference>
<feature type="transmembrane region" description="Helical" evidence="7">
    <location>
        <begin position="291"/>
        <end position="322"/>
    </location>
</feature>
<dbReference type="EMBL" id="JAVFKD010000012">
    <property type="protein sequence ID" value="KAK5992616.1"/>
    <property type="molecule type" value="Genomic_DNA"/>
</dbReference>
<keyword evidence="3 7" id="KW-1133">Transmembrane helix</keyword>
<feature type="compositionally biased region" description="Low complexity" evidence="6">
    <location>
        <begin position="341"/>
        <end position="351"/>
    </location>
</feature>
<comment type="caution">
    <text evidence="9">The sequence shown here is derived from an EMBL/GenBank/DDBJ whole genome shotgun (WGS) entry which is preliminary data.</text>
</comment>
<dbReference type="Proteomes" id="UP001338125">
    <property type="component" value="Unassembled WGS sequence"/>
</dbReference>
<dbReference type="InterPro" id="IPR052337">
    <property type="entry name" value="SAT4-like"/>
</dbReference>
<organism evidence="9 10">
    <name type="scientific">Cladobotryum mycophilum</name>
    <dbReference type="NCBI Taxonomy" id="491253"/>
    <lineage>
        <taxon>Eukaryota</taxon>
        <taxon>Fungi</taxon>
        <taxon>Dikarya</taxon>
        <taxon>Ascomycota</taxon>
        <taxon>Pezizomycotina</taxon>
        <taxon>Sordariomycetes</taxon>
        <taxon>Hypocreomycetidae</taxon>
        <taxon>Hypocreales</taxon>
        <taxon>Hypocreaceae</taxon>
        <taxon>Cladobotryum</taxon>
    </lineage>
</organism>
<dbReference type="InterPro" id="IPR049326">
    <property type="entry name" value="Rhodopsin_dom_fungi"/>
</dbReference>
<feature type="transmembrane region" description="Helical" evidence="7">
    <location>
        <begin position="103"/>
        <end position="127"/>
    </location>
</feature>
<evidence type="ECO:0000256" key="7">
    <source>
        <dbReference type="SAM" id="Phobius"/>
    </source>
</evidence>
<feature type="transmembrane region" description="Helical" evidence="7">
    <location>
        <begin position="71"/>
        <end position="91"/>
    </location>
</feature>
<accession>A0ABR0SLN2</accession>
<feature type="domain" description="Rhodopsin" evidence="8">
    <location>
        <begin position="87"/>
        <end position="320"/>
    </location>
</feature>
<evidence type="ECO:0000256" key="2">
    <source>
        <dbReference type="ARBA" id="ARBA00022692"/>
    </source>
</evidence>
<evidence type="ECO:0000256" key="3">
    <source>
        <dbReference type="ARBA" id="ARBA00022989"/>
    </source>
</evidence>
<evidence type="ECO:0000313" key="9">
    <source>
        <dbReference type="EMBL" id="KAK5992616.1"/>
    </source>
</evidence>
<comment type="similarity">
    <text evidence="5">Belongs to the SAT4 family.</text>
</comment>
<keyword evidence="2 7" id="KW-0812">Transmembrane</keyword>
<feature type="transmembrane region" description="Helical" evidence="7">
    <location>
        <begin position="184"/>
        <end position="206"/>
    </location>
</feature>
<evidence type="ECO:0000256" key="6">
    <source>
        <dbReference type="SAM" id="MobiDB-lite"/>
    </source>
</evidence>
<gene>
    <name evidence="9" type="ORF">PT974_06030</name>
</gene>
<evidence type="ECO:0000256" key="5">
    <source>
        <dbReference type="ARBA" id="ARBA00038359"/>
    </source>
</evidence>
<comment type="subcellular location">
    <subcellularLocation>
        <location evidence="1">Membrane</location>
        <topology evidence="1">Multi-pass membrane protein</topology>
    </subcellularLocation>
</comment>
<evidence type="ECO:0000259" key="8">
    <source>
        <dbReference type="Pfam" id="PF20684"/>
    </source>
</evidence>
<dbReference type="Pfam" id="PF20684">
    <property type="entry name" value="Fung_rhodopsin"/>
    <property type="match status" value="1"/>
</dbReference>
<keyword evidence="4 7" id="KW-0472">Membrane</keyword>
<dbReference type="PANTHER" id="PTHR33048:SF47">
    <property type="entry name" value="INTEGRAL MEMBRANE PROTEIN-RELATED"/>
    <property type="match status" value="1"/>
</dbReference>
<keyword evidence="10" id="KW-1185">Reference proteome</keyword>
<feature type="region of interest" description="Disordered" evidence="6">
    <location>
        <begin position="341"/>
        <end position="364"/>
    </location>
</feature>
<proteinExistence type="inferred from homology"/>
<sequence length="408" mass="45700">MVASVQQSNQAATQVPSFRAESLLRGSVCFSKIPRLFVSSNRVDVAGRRSGKNTAKMTFKLYNNSTQLSQFVVLLVFTPLGILITCLRFVATRRSARKIGMEDWLAAIATLFFVLTNLSGLMAISILNGRQLSEEVIESPLDYKHMRSWDMAGLYFYFAHTLFVKLSVLSLYRRIFGINRVYLIWIYILGSAQTILFVVFCIFQALQCRPFGRYFDLSVPGTCKDEGTIILGGETPNSLVDFAMVILAMEMIRHLQLSSAVKWRLRVLFGLGFLAGTIGFIKIAITYSSSALYALSMVALWTCVQMFVSLLCCCLPVFHIFLPKTVALWNRIYASLRQGSRSRTSGRSANSMYKQSDIPKQLDDDNSIKGLSEPEATHQSQIYALSNLPNVGRHSESPGLHDQRLNAV</sequence>
<protein>
    <submittedName>
        <fullName evidence="9">Wortmanamides biosynthesis cluster protein C</fullName>
    </submittedName>
</protein>
<reference evidence="9 10" key="1">
    <citation type="submission" date="2024-01" db="EMBL/GenBank/DDBJ databases">
        <title>Complete genome of Cladobotryum mycophilum ATHUM6906.</title>
        <authorList>
            <person name="Christinaki A.C."/>
            <person name="Myridakis A.I."/>
            <person name="Kouvelis V.N."/>
        </authorList>
    </citation>
    <scope>NUCLEOTIDE SEQUENCE [LARGE SCALE GENOMIC DNA]</scope>
    <source>
        <strain evidence="9 10">ATHUM6906</strain>
    </source>
</reference>
<feature type="transmembrane region" description="Helical" evidence="7">
    <location>
        <begin position="267"/>
        <end position="285"/>
    </location>
</feature>
<evidence type="ECO:0000256" key="4">
    <source>
        <dbReference type="ARBA" id="ARBA00023136"/>
    </source>
</evidence>
<feature type="transmembrane region" description="Helical" evidence="7">
    <location>
        <begin position="154"/>
        <end position="172"/>
    </location>
</feature>
<evidence type="ECO:0000313" key="10">
    <source>
        <dbReference type="Proteomes" id="UP001338125"/>
    </source>
</evidence>